<proteinExistence type="predicted"/>
<dbReference type="GO" id="GO:0006355">
    <property type="term" value="P:regulation of DNA-templated transcription"/>
    <property type="evidence" value="ECO:0007669"/>
    <property type="project" value="InterPro"/>
</dbReference>
<dbReference type="AlphaFoldDB" id="A0A1S9PH48"/>
<dbReference type="SUPFAM" id="SSF47598">
    <property type="entry name" value="Ribbon-helix-helix"/>
    <property type="match status" value="1"/>
</dbReference>
<gene>
    <name evidence="2" type="ORF">BC343_26440</name>
</gene>
<organism evidence="2 3">
    <name type="scientific">Mucilaginibacter pedocola</name>
    <dbReference type="NCBI Taxonomy" id="1792845"/>
    <lineage>
        <taxon>Bacteria</taxon>
        <taxon>Pseudomonadati</taxon>
        <taxon>Bacteroidota</taxon>
        <taxon>Sphingobacteriia</taxon>
        <taxon>Sphingobacteriales</taxon>
        <taxon>Sphingobacteriaceae</taxon>
        <taxon>Mucilaginibacter</taxon>
    </lineage>
</organism>
<feature type="compositionally biased region" description="Basic and acidic residues" evidence="1">
    <location>
        <begin position="1"/>
        <end position="19"/>
    </location>
</feature>
<comment type="caution">
    <text evidence="2">The sequence shown here is derived from an EMBL/GenBank/DDBJ whole genome shotgun (WGS) entry which is preliminary data.</text>
</comment>
<dbReference type="OrthoDB" id="799574at2"/>
<feature type="region of interest" description="Disordered" evidence="1">
    <location>
        <begin position="1"/>
        <end position="34"/>
    </location>
</feature>
<keyword evidence="3" id="KW-1185">Reference proteome</keyword>
<sequence>MNDYKKKLGDLASKIKADPPRTPIQQVQPVDHPPEEAKEAEARFNNWIPRSLKRRLKAYAAQNDVSLKEITIKALEGFLEEKDGLSK</sequence>
<protein>
    <submittedName>
        <fullName evidence="2">Uncharacterized protein</fullName>
    </submittedName>
</protein>
<dbReference type="InterPro" id="IPR010985">
    <property type="entry name" value="Ribbon_hlx_hlx"/>
</dbReference>
<accession>A0A1S9PH48</accession>
<dbReference type="EMBL" id="MBTF01000008">
    <property type="protein sequence ID" value="OOQ60294.1"/>
    <property type="molecule type" value="Genomic_DNA"/>
</dbReference>
<evidence type="ECO:0000313" key="3">
    <source>
        <dbReference type="Proteomes" id="UP000189739"/>
    </source>
</evidence>
<dbReference type="InterPro" id="IPR013321">
    <property type="entry name" value="Arc_rbn_hlx_hlx"/>
</dbReference>
<dbReference type="STRING" id="1792845.BC343_26440"/>
<dbReference type="RefSeq" id="WP_078347836.1">
    <property type="nucleotide sequence ID" value="NZ_MBTF01000008.1"/>
</dbReference>
<dbReference type="Proteomes" id="UP000189739">
    <property type="component" value="Unassembled WGS sequence"/>
</dbReference>
<reference evidence="2 3" key="1">
    <citation type="submission" date="2016-07" db="EMBL/GenBank/DDBJ databases">
        <title>Genomic analysis of zinc-resistant bacterium Mucilaginibacter pedocola TBZ30.</title>
        <authorList>
            <person name="Huang J."/>
            <person name="Tang J."/>
        </authorList>
    </citation>
    <scope>NUCLEOTIDE SEQUENCE [LARGE SCALE GENOMIC DNA]</scope>
    <source>
        <strain evidence="2 3">TBZ30</strain>
    </source>
</reference>
<dbReference type="Gene3D" id="1.10.1220.10">
    <property type="entry name" value="Met repressor-like"/>
    <property type="match status" value="1"/>
</dbReference>
<evidence type="ECO:0000256" key="1">
    <source>
        <dbReference type="SAM" id="MobiDB-lite"/>
    </source>
</evidence>
<evidence type="ECO:0000313" key="2">
    <source>
        <dbReference type="EMBL" id="OOQ60294.1"/>
    </source>
</evidence>
<name>A0A1S9PH48_9SPHI</name>